<dbReference type="GO" id="GO:0009103">
    <property type="term" value="P:lipopolysaccharide biosynthetic process"/>
    <property type="evidence" value="ECO:0007669"/>
    <property type="project" value="TreeGrafter"/>
</dbReference>
<accession>A0A4U1D3P0</accession>
<feature type="transmembrane region" description="Helical" evidence="3">
    <location>
        <begin position="153"/>
        <end position="175"/>
    </location>
</feature>
<gene>
    <name evidence="5" type="ORF">FA727_13250</name>
</gene>
<comment type="similarity">
    <text evidence="2">Belongs to the acyltransferase 3 family.</text>
</comment>
<dbReference type="InterPro" id="IPR002656">
    <property type="entry name" value="Acyl_transf_3_dom"/>
</dbReference>
<keyword evidence="5" id="KW-0808">Transferase</keyword>
<sequence>MTRYEEIDTLRGLAALTVLLSHFMVVFDFNTHNTYAMGFATNWYKYSPLHIVWAGHEAVLFFFILSGFVLTLPFMKNHSFSYRGYLVKRFFRIYIACIVSIFAALILKWSVVQNMRTVDSAWMNTMWDEDFSISTIINHFLLVGAHSGEISPVIWSLVYEMRISIIFPVVVYFVLKYDWKKLLLFALLLSAFCCILSAMFSNNTLNNLLLTGHYTSIFIVGSILAKHHLTIIEKMRSIKRWQKYVLLIIGVLVYTCNWLIDPDSFVHNILIVDWTATIGASIFMMLSLSSSALSKLLKSKIPSFFGKISYSLYLYHLTILMFFIKFDTGLPIALTLPLTFIVSIFVATVSYQFVEIPSMRAGKIIANRLKEKLSVSKSA</sequence>
<evidence type="ECO:0000313" key="5">
    <source>
        <dbReference type="EMBL" id="TKC17019.1"/>
    </source>
</evidence>
<feature type="transmembrane region" description="Helical" evidence="3">
    <location>
        <begin position="266"/>
        <end position="288"/>
    </location>
</feature>
<dbReference type="PANTHER" id="PTHR23028:SF53">
    <property type="entry name" value="ACYL_TRANSF_3 DOMAIN-CONTAINING PROTEIN"/>
    <property type="match status" value="1"/>
</dbReference>
<keyword evidence="5" id="KW-0012">Acyltransferase</keyword>
<feature type="transmembrane region" description="Helical" evidence="3">
    <location>
        <begin position="244"/>
        <end position="260"/>
    </location>
</feature>
<keyword evidence="3" id="KW-1133">Transmembrane helix</keyword>
<evidence type="ECO:0000256" key="1">
    <source>
        <dbReference type="ARBA" id="ARBA00004370"/>
    </source>
</evidence>
<dbReference type="InterPro" id="IPR050879">
    <property type="entry name" value="Acyltransferase_3"/>
</dbReference>
<evidence type="ECO:0000313" key="6">
    <source>
        <dbReference type="Proteomes" id="UP000307756"/>
    </source>
</evidence>
<reference evidence="5 6" key="1">
    <citation type="journal article" date="2011" name="J. Microbiol.">
        <title>Bacillus kyonggiensis sp. nov., isolated from soil of a lettuce field.</title>
        <authorList>
            <person name="Dong K."/>
            <person name="Lee S."/>
        </authorList>
    </citation>
    <scope>NUCLEOTIDE SEQUENCE [LARGE SCALE GENOMIC DNA]</scope>
    <source>
        <strain evidence="5 6">NB22</strain>
    </source>
</reference>
<feature type="transmembrane region" description="Helical" evidence="3">
    <location>
        <begin position="212"/>
        <end position="232"/>
    </location>
</feature>
<dbReference type="Pfam" id="PF01757">
    <property type="entry name" value="Acyl_transf_3"/>
    <property type="match status" value="1"/>
</dbReference>
<evidence type="ECO:0000256" key="2">
    <source>
        <dbReference type="ARBA" id="ARBA00007400"/>
    </source>
</evidence>
<proteinExistence type="inferred from homology"/>
<comment type="subcellular location">
    <subcellularLocation>
        <location evidence="1">Membrane</location>
    </subcellularLocation>
</comment>
<dbReference type="AlphaFoldDB" id="A0A4U1D3P0"/>
<comment type="caution">
    <text evidence="5">The sequence shown here is derived from an EMBL/GenBank/DDBJ whole genome shotgun (WGS) entry which is preliminary data.</text>
</comment>
<evidence type="ECO:0000256" key="3">
    <source>
        <dbReference type="SAM" id="Phobius"/>
    </source>
</evidence>
<dbReference type="Proteomes" id="UP000307756">
    <property type="component" value="Unassembled WGS sequence"/>
</dbReference>
<dbReference type="OrthoDB" id="290051at2"/>
<organism evidence="5 6">
    <name type="scientific">Robertmurraya kyonggiensis</name>
    <dbReference type="NCBI Taxonomy" id="1037680"/>
    <lineage>
        <taxon>Bacteria</taxon>
        <taxon>Bacillati</taxon>
        <taxon>Bacillota</taxon>
        <taxon>Bacilli</taxon>
        <taxon>Bacillales</taxon>
        <taxon>Bacillaceae</taxon>
        <taxon>Robertmurraya</taxon>
    </lineage>
</organism>
<keyword evidence="3" id="KW-0812">Transmembrane</keyword>
<evidence type="ECO:0000259" key="4">
    <source>
        <dbReference type="Pfam" id="PF01757"/>
    </source>
</evidence>
<feature type="domain" description="Acyltransferase 3" evidence="4">
    <location>
        <begin position="5"/>
        <end position="349"/>
    </location>
</feature>
<keyword evidence="3" id="KW-0472">Membrane</keyword>
<feature type="transmembrane region" description="Helical" evidence="3">
    <location>
        <begin position="308"/>
        <end position="326"/>
    </location>
</feature>
<feature type="transmembrane region" description="Helical" evidence="3">
    <location>
        <begin position="51"/>
        <end position="72"/>
    </location>
</feature>
<dbReference type="EMBL" id="SWBM01000002">
    <property type="protein sequence ID" value="TKC17019.1"/>
    <property type="molecule type" value="Genomic_DNA"/>
</dbReference>
<dbReference type="RefSeq" id="WP_136831517.1">
    <property type="nucleotide sequence ID" value="NZ_SWBM01000002.1"/>
</dbReference>
<dbReference type="GO" id="GO:0016747">
    <property type="term" value="F:acyltransferase activity, transferring groups other than amino-acyl groups"/>
    <property type="evidence" value="ECO:0007669"/>
    <property type="project" value="InterPro"/>
</dbReference>
<feature type="transmembrane region" description="Helical" evidence="3">
    <location>
        <begin position="332"/>
        <end position="354"/>
    </location>
</feature>
<feature type="transmembrane region" description="Helical" evidence="3">
    <location>
        <begin position="12"/>
        <end position="31"/>
    </location>
</feature>
<feature type="transmembrane region" description="Helical" evidence="3">
    <location>
        <begin position="93"/>
        <end position="112"/>
    </location>
</feature>
<protein>
    <submittedName>
        <fullName evidence="5">Acyltransferase</fullName>
    </submittedName>
</protein>
<name>A0A4U1D3P0_9BACI</name>
<feature type="transmembrane region" description="Helical" evidence="3">
    <location>
        <begin position="182"/>
        <end position="200"/>
    </location>
</feature>
<keyword evidence="6" id="KW-1185">Reference proteome</keyword>
<dbReference type="PANTHER" id="PTHR23028">
    <property type="entry name" value="ACETYLTRANSFERASE"/>
    <property type="match status" value="1"/>
</dbReference>
<dbReference type="GO" id="GO:0016020">
    <property type="term" value="C:membrane"/>
    <property type="evidence" value="ECO:0007669"/>
    <property type="project" value="TreeGrafter"/>
</dbReference>